<dbReference type="EMBL" id="ML119648">
    <property type="protein sequence ID" value="RPA86682.1"/>
    <property type="molecule type" value="Genomic_DNA"/>
</dbReference>
<dbReference type="AlphaFoldDB" id="A0A3N4IKL6"/>
<dbReference type="Proteomes" id="UP000275078">
    <property type="component" value="Unassembled WGS sequence"/>
</dbReference>
<protein>
    <submittedName>
        <fullName evidence="1">Uncharacterized protein</fullName>
    </submittedName>
</protein>
<sequence length="172" mass="19521">MAILITLSDKAQCYAAPKIAIPLPTACFQAMEDAGILRMKPGDAQLQYSLESITKYSPHFNVYYLPSDNYTETNEAYYHYLSAEPEAWYTVRNFTAAEHPDKRNGTEVMQIGNPRYWPDWAYYDLVRSPVVDHACMIGLDGYGRRRCITPAQAAAADKKDADELLEMGRYVC</sequence>
<name>A0A3N4IKL6_ASCIM</name>
<evidence type="ECO:0000313" key="2">
    <source>
        <dbReference type="Proteomes" id="UP000275078"/>
    </source>
</evidence>
<evidence type="ECO:0000313" key="1">
    <source>
        <dbReference type="EMBL" id="RPA86682.1"/>
    </source>
</evidence>
<reference evidence="1 2" key="1">
    <citation type="journal article" date="2018" name="Nat. Ecol. Evol.">
        <title>Pezizomycetes genomes reveal the molecular basis of ectomycorrhizal truffle lifestyle.</title>
        <authorList>
            <person name="Murat C."/>
            <person name="Payen T."/>
            <person name="Noel B."/>
            <person name="Kuo A."/>
            <person name="Morin E."/>
            <person name="Chen J."/>
            <person name="Kohler A."/>
            <person name="Krizsan K."/>
            <person name="Balestrini R."/>
            <person name="Da Silva C."/>
            <person name="Montanini B."/>
            <person name="Hainaut M."/>
            <person name="Levati E."/>
            <person name="Barry K.W."/>
            <person name="Belfiori B."/>
            <person name="Cichocki N."/>
            <person name="Clum A."/>
            <person name="Dockter R.B."/>
            <person name="Fauchery L."/>
            <person name="Guy J."/>
            <person name="Iotti M."/>
            <person name="Le Tacon F."/>
            <person name="Lindquist E.A."/>
            <person name="Lipzen A."/>
            <person name="Malagnac F."/>
            <person name="Mello A."/>
            <person name="Molinier V."/>
            <person name="Miyauchi S."/>
            <person name="Poulain J."/>
            <person name="Riccioni C."/>
            <person name="Rubini A."/>
            <person name="Sitrit Y."/>
            <person name="Splivallo R."/>
            <person name="Traeger S."/>
            <person name="Wang M."/>
            <person name="Zifcakova L."/>
            <person name="Wipf D."/>
            <person name="Zambonelli A."/>
            <person name="Paolocci F."/>
            <person name="Nowrousian M."/>
            <person name="Ottonello S."/>
            <person name="Baldrian P."/>
            <person name="Spatafora J.W."/>
            <person name="Henrissat B."/>
            <person name="Nagy L.G."/>
            <person name="Aury J.M."/>
            <person name="Wincker P."/>
            <person name="Grigoriev I.V."/>
            <person name="Bonfante P."/>
            <person name="Martin F.M."/>
        </authorList>
    </citation>
    <scope>NUCLEOTIDE SEQUENCE [LARGE SCALE GENOMIC DNA]</scope>
    <source>
        <strain evidence="1 2">RN42</strain>
    </source>
</reference>
<keyword evidence="2" id="KW-1185">Reference proteome</keyword>
<proteinExistence type="predicted"/>
<accession>A0A3N4IKL6</accession>
<gene>
    <name evidence="1" type="ORF">BJ508DRAFT_321278</name>
</gene>
<organism evidence="1 2">
    <name type="scientific">Ascobolus immersus RN42</name>
    <dbReference type="NCBI Taxonomy" id="1160509"/>
    <lineage>
        <taxon>Eukaryota</taxon>
        <taxon>Fungi</taxon>
        <taxon>Dikarya</taxon>
        <taxon>Ascomycota</taxon>
        <taxon>Pezizomycotina</taxon>
        <taxon>Pezizomycetes</taxon>
        <taxon>Pezizales</taxon>
        <taxon>Ascobolaceae</taxon>
        <taxon>Ascobolus</taxon>
    </lineage>
</organism>